<organism evidence="2 3">
    <name type="scientific">Mytilus edulis</name>
    <name type="common">Blue mussel</name>
    <dbReference type="NCBI Taxonomy" id="6550"/>
    <lineage>
        <taxon>Eukaryota</taxon>
        <taxon>Metazoa</taxon>
        <taxon>Spiralia</taxon>
        <taxon>Lophotrochozoa</taxon>
        <taxon>Mollusca</taxon>
        <taxon>Bivalvia</taxon>
        <taxon>Autobranchia</taxon>
        <taxon>Pteriomorphia</taxon>
        <taxon>Mytilida</taxon>
        <taxon>Mytiloidea</taxon>
        <taxon>Mytilidae</taxon>
        <taxon>Mytilinae</taxon>
        <taxon>Mytilus</taxon>
    </lineage>
</organism>
<keyword evidence="1" id="KW-0472">Membrane</keyword>
<reference evidence="2" key="1">
    <citation type="submission" date="2021-03" db="EMBL/GenBank/DDBJ databases">
        <authorList>
            <person name="Bekaert M."/>
        </authorList>
    </citation>
    <scope>NUCLEOTIDE SEQUENCE</scope>
</reference>
<keyword evidence="3" id="KW-1185">Reference proteome</keyword>
<keyword evidence="1" id="KW-1133">Transmembrane helix</keyword>
<sequence length="469" mass="53360">MYQLVNDYFSIFLVQRIMSGINYAYVDCERLLMAVHYLLFLSVLFNTGYQCSSLEVELGNKNYTINFITYTGKNGDKVEILCQRKQVGGVNITWYFIHSYNHDNYQPELYPFSFCQKEKNCELDNGGRLLIVKQFDPSAGGSYICVDGENGQGYSVHFQECVPPIVKQLSFYNQTASIGTNVTFSCRADTGEPNCTTDVDFISFRFPGGERYKKSKLSKRIVDGRVIVSKNLTLLNIRKEDFGINVNCTMFAETGPLQLQSAWLLEQDSSTIEDTKVDIKIVLFILLPVCIVIFIKVVIFYLYHPRVSYVRCHLTHNLPKRGGKPFHGMILYNEDAKVYDKVQKLKSGLHGYNLREYPPGPDSIDQQAGYSLPTFLDTMCQECACVIVVGEIGDLEERCVSSFKGKEVTHIILSGSQDKKKINPVIWPKETSCNGNRKWTNFIFEVKKGLPKLGRRVSSDPEEQMLTNV</sequence>
<evidence type="ECO:0000313" key="3">
    <source>
        <dbReference type="Proteomes" id="UP000683360"/>
    </source>
</evidence>
<name>A0A8S3RSH6_MYTED</name>
<dbReference type="InterPro" id="IPR036179">
    <property type="entry name" value="Ig-like_dom_sf"/>
</dbReference>
<evidence type="ECO:0000313" key="2">
    <source>
        <dbReference type="EMBL" id="CAG2212466.1"/>
    </source>
</evidence>
<dbReference type="OrthoDB" id="6130814at2759"/>
<dbReference type="EMBL" id="CAJPWZ010001299">
    <property type="protein sequence ID" value="CAG2212466.1"/>
    <property type="molecule type" value="Genomic_DNA"/>
</dbReference>
<dbReference type="Proteomes" id="UP000683360">
    <property type="component" value="Unassembled WGS sequence"/>
</dbReference>
<dbReference type="SUPFAM" id="SSF48726">
    <property type="entry name" value="Immunoglobulin"/>
    <property type="match status" value="2"/>
</dbReference>
<dbReference type="AlphaFoldDB" id="A0A8S3RSH6"/>
<keyword evidence="1" id="KW-0812">Transmembrane</keyword>
<comment type="caution">
    <text evidence="2">The sequence shown here is derived from an EMBL/GenBank/DDBJ whole genome shotgun (WGS) entry which is preliminary data.</text>
</comment>
<feature type="transmembrane region" description="Helical" evidence="1">
    <location>
        <begin position="281"/>
        <end position="303"/>
    </location>
</feature>
<accession>A0A8S3RSH6</accession>
<proteinExistence type="predicted"/>
<protein>
    <submittedName>
        <fullName evidence="2">Uncharacterized protein</fullName>
    </submittedName>
</protein>
<evidence type="ECO:0000256" key="1">
    <source>
        <dbReference type="SAM" id="Phobius"/>
    </source>
</evidence>
<gene>
    <name evidence="2" type="ORF">MEDL_26444</name>
</gene>